<dbReference type="RefSeq" id="XP_027100635.1">
    <property type="nucleotide sequence ID" value="XM_027244834.2"/>
</dbReference>
<dbReference type="GeneID" id="113719596"/>
<sequence>MWLEDCWRGVGDCLRMDYCPREPCSLLDVFASLNEQIEMLKQEIRNAYYEHLSSHAFHCQPASSWPGDSSWDDFCSSIGWSLLLLSEKLDLVVDTLRKQIKALDGSLSSLESFIRHPCNDWYHGKVHMMARFGQVAVRTAHVCCLCWSVAEMDLNMEKDVASLLSDLQQKIDLASPEFLGLILEFLEVEECRVTFLDGMLDVKKGRGLHDDLLPLINCVVKIPKMDNMDVQKFSISIKAMIVEISNLRHKCNTISIIDFVSLFARVWILKAEIFLTEQQIAVTLLALSLEDYITALQKGLSLLLKSFTQTRKKTEEQIFALVDDMPRQIEALYRSSSSEEFIGNKVRDALYKFLVNAMLFKAKALVLKLLDSDASLIVPMKRQIGLFTGTSICDRINP</sequence>
<dbReference type="AlphaFoldDB" id="A0A6P6VDG6"/>
<evidence type="ECO:0000313" key="1">
    <source>
        <dbReference type="Proteomes" id="UP001652660"/>
    </source>
</evidence>
<reference evidence="1" key="1">
    <citation type="journal article" date="2025" name="Foods">
        <title>Unveiling the Microbial Signatures of Arabica Coffee Cherries: Insights into Ripeness Specific Diversity, Functional Traits, and Implications for Quality and Safety.</title>
        <authorList>
            <consortium name="RefSeq"/>
            <person name="Tenea G.N."/>
            <person name="Cifuentes V."/>
            <person name="Reyes P."/>
            <person name="Cevallos-Vallejos M."/>
        </authorList>
    </citation>
    <scope>NUCLEOTIDE SEQUENCE [LARGE SCALE GENOMIC DNA]</scope>
</reference>
<gene>
    <name evidence="2" type="primary">LOC113719596</name>
</gene>
<evidence type="ECO:0000313" key="2">
    <source>
        <dbReference type="RefSeq" id="XP_027100635.1"/>
    </source>
</evidence>
<dbReference type="Proteomes" id="UP001652660">
    <property type="component" value="Chromosome 11e"/>
</dbReference>
<keyword evidence="1" id="KW-1185">Reference proteome</keyword>
<organism evidence="1 2">
    <name type="scientific">Coffea arabica</name>
    <name type="common">Arabian coffee</name>
    <dbReference type="NCBI Taxonomy" id="13443"/>
    <lineage>
        <taxon>Eukaryota</taxon>
        <taxon>Viridiplantae</taxon>
        <taxon>Streptophyta</taxon>
        <taxon>Embryophyta</taxon>
        <taxon>Tracheophyta</taxon>
        <taxon>Spermatophyta</taxon>
        <taxon>Magnoliopsida</taxon>
        <taxon>eudicotyledons</taxon>
        <taxon>Gunneridae</taxon>
        <taxon>Pentapetalae</taxon>
        <taxon>asterids</taxon>
        <taxon>lamiids</taxon>
        <taxon>Gentianales</taxon>
        <taxon>Rubiaceae</taxon>
        <taxon>Ixoroideae</taxon>
        <taxon>Gardenieae complex</taxon>
        <taxon>Bertiereae - Coffeeae clade</taxon>
        <taxon>Coffeeae</taxon>
        <taxon>Coffea</taxon>
    </lineage>
</organism>
<protein>
    <submittedName>
        <fullName evidence="2">Uncharacterized protein</fullName>
    </submittedName>
</protein>
<accession>A0A6P6VDG6</accession>
<name>A0A6P6VDG6_COFAR</name>
<proteinExistence type="predicted"/>
<reference evidence="2" key="2">
    <citation type="submission" date="2025-08" db="UniProtKB">
        <authorList>
            <consortium name="RefSeq"/>
        </authorList>
    </citation>
    <scope>IDENTIFICATION</scope>
    <source>
        <tissue evidence="2">Leaves</tissue>
    </source>
</reference>